<feature type="domain" description="Large ribosomal subunit protein mL59" evidence="2">
    <location>
        <begin position="30"/>
        <end position="190"/>
    </location>
</feature>
<evidence type="ECO:0000313" key="4">
    <source>
        <dbReference type="Proteomes" id="UP000324767"/>
    </source>
</evidence>
<dbReference type="EMBL" id="VXIT01000017">
    <property type="protein sequence ID" value="KAA6407452.1"/>
    <property type="molecule type" value="Genomic_DNA"/>
</dbReference>
<dbReference type="AlphaFoldDB" id="A0A5M8PFD6"/>
<evidence type="ECO:0000313" key="3">
    <source>
        <dbReference type="EMBL" id="KAA6407452.1"/>
    </source>
</evidence>
<feature type="region of interest" description="Disordered" evidence="1">
    <location>
        <begin position="42"/>
        <end position="104"/>
    </location>
</feature>
<protein>
    <submittedName>
        <fullName evidence="3">60S ribosomal</fullName>
    </submittedName>
</protein>
<comment type="caution">
    <text evidence="3">The sequence shown here is derived from an EMBL/GenBank/DDBJ whole genome shotgun (WGS) entry which is preliminary data.</text>
</comment>
<dbReference type="PANTHER" id="PTHR28041:SF1">
    <property type="entry name" value="LARGE RIBOSOMAL SUBUNIT PROTEIN ML59"/>
    <property type="match status" value="1"/>
</dbReference>
<gene>
    <name evidence="3" type="ORF">FRX48_08695</name>
</gene>
<dbReference type="OrthoDB" id="18529at2759"/>
<sequence>MILPYHNLTLPYTMSTQQQYVKLAQTLPPKLLRFFARYPPPAVSQSTLQQSPSSHPSTATALNTSSSDPNASHEESTSPPPSAPSVSTNPFQCQKHPITGNRHDPVYSLRRQADLVKMARANGLEELLPFTVKGTEERIRKREEHGLRVKGTGVGQKVKGKVWERTMKGRLNRRTKAMLEMPQLVQAWKQKGHGRGWKKYPK</sequence>
<name>A0A5M8PFD6_9LECA</name>
<dbReference type="InterPro" id="IPR040922">
    <property type="entry name" value="Ribosomal_mL59_dom"/>
</dbReference>
<proteinExistence type="predicted"/>
<evidence type="ECO:0000256" key="1">
    <source>
        <dbReference type="SAM" id="MobiDB-lite"/>
    </source>
</evidence>
<dbReference type="Pfam" id="PF18126">
    <property type="entry name" value="Mitoc_mL59"/>
    <property type="match status" value="1"/>
</dbReference>
<accession>A0A5M8PFD6</accession>
<dbReference type="PANTHER" id="PTHR28041">
    <property type="entry name" value="54S RIBOSOMAL PROTEIN L25, MITOCHONDRIAL"/>
    <property type="match status" value="1"/>
</dbReference>
<dbReference type="GO" id="GO:0003735">
    <property type="term" value="F:structural constituent of ribosome"/>
    <property type="evidence" value="ECO:0007669"/>
    <property type="project" value="InterPro"/>
</dbReference>
<dbReference type="Proteomes" id="UP000324767">
    <property type="component" value="Unassembled WGS sequence"/>
</dbReference>
<evidence type="ECO:0000259" key="2">
    <source>
        <dbReference type="Pfam" id="PF18126"/>
    </source>
</evidence>
<dbReference type="GO" id="GO:0005762">
    <property type="term" value="C:mitochondrial large ribosomal subunit"/>
    <property type="evidence" value="ECO:0007669"/>
    <property type="project" value="InterPro"/>
</dbReference>
<organism evidence="3 4">
    <name type="scientific">Lasallia pustulata</name>
    <dbReference type="NCBI Taxonomy" id="136370"/>
    <lineage>
        <taxon>Eukaryota</taxon>
        <taxon>Fungi</taxon>
        <taxon>Dikarya</taxon>
        <taxon>Ascomycota</taxon>
        <taxon>Pezizomycotina</taxon>
        <taxon>Lecanoromycetes</taxon>
        <taxon>OSLEUM clade</taxon>
        <taxon>Umbilicariomycetidae</taxon>
        <taxon>Umbilicariales</taxon>
        <taxon>Umbilicariaceae</taxon>
        <taxon>Lasallia</taxon>
    </lineage>
</organism>
<feature type="compositionally biased region" description="Polar residues" evidence="1">
    <location>
        <begin position="43"/>
        <end position="70"/>
    </location>
</feature>
<reference evidence="3 4" key="1">
    <citation type="submission" date="2019-09" db="EMBL/GenBank/DDBJ databases">
        <title>The hologenome of the rock-dwelling lichen Lasallia pustulata.</title>
        <authorList>
            <person name="Greshake Tzovaras B."/>
            <person name="Segers F."/>
            <person name="Bicker A."/>
            <person name="Dal Grande F."/>
            <person name="Otte J."/>
            <person name="Hankeln T."/>
            <person name="Schmitt I."/>
            <person name="Ebersberger I."/>
        </authorList>
    </citation>
    <scope>NUCLEOTIDE SEQUENCE [LARGE SCALE GENOMIC DNA]</scope>
    <source>
        <strain evidence="3">A1-1</strain>
    </source>
</reference>
<dbReference type="InterPro" id="IPR037507">
    <property type="entry name" value="Ribosomal_mL59"/>
</dbReference>